<evidence type="ECO:0000313" key="2">
    <source>
        <dbReference type="Proteomes" id="UP000561726"/>
    </source>
</evidence>
<evidence type="ECO:0000313" key="1">
    <source>
        <dbReference type="EMBL" id="MBB5642759.1"/>
    </source>
</evidence>
<dbReference type="InterPro" id="IPR011664">
    <property type="entry name" value="Abi_system_AbiD/AbiF-like"/>
</dbReference>
<reference evidence="1 2" key="1">
    <citation type="submission" date="2020-08" db="EMBL/GenBank/DDBJ databases">
        <title>Sequencing the genomes of 1000 actinobacteria strains.</title>
        <authorList>
            <person name="Klenk H.-P."/>
        </authorList>
    </citation>
    <scope>NUCLEOTIDE SEQUENCE [LARGE SCALE GENOMIC DNA]</scope>
    <source>
        <strain evidence="1 2">DSM 21065</strain>
    </source>
</reference>
<name>A0A7W9E5T9_9MICO</name>
<dbReference type="Pfam" id="PF07751">
    <property type="entry name" value="Abi_2"/>
    <property type="match status" value="1"/>
</dbReference>
<dbReference type="Proteomes" id="UP000561726">
    <property type="component" value="Unassembled WGS sequence"/>
</dbReference>
<sequence length="206" mass="23153">MVRETSEKRLSSTAERVGVSLDFEDDELLLDDRAVVHRSALEHYLLTYGTPELPPSWLMVKALTIGQLNGAIDNLRLRSDKSAIAARIGLTEPVLLSWMRTYVRVRNICAHHGRLWNVGIGVNPAIPNSSSISWLKDDHALPARSEKRLYLVLVSLQAVLDVVSPRSTWAQRLHDLVSARPAMNLASMGIPKTWTDDEFWARHLAK</sequence>
<accession>A0A7W9E5T9</accession>
<organism evidence="1 2">
    <name type="scientific">Cryobacterium roopkundense</name>
    <dbReference type="NCBI Taxonomy" id="1001240"/>
    <lineage>
        <taxon>Bacteria</taxon>
        <taxon>Bacillati</taxon>
        <taxon>Actinomycetota</taxon>
        <taxon>Actinomycetes</taxon>
        <taxon>Micrococcales</taxon>
        <taxon>Microbacteriaceae</taxon>
        <taxon>Cryobacterium</taxon>
    </lineage>
</organism>
<comment type="caution">
    <text evidence="1">The sequence shown here is derived from an EMBL/GenBank/DDBJ whole genome shotgun (WGS) entry which is preliminary data.</text>
</comment>
<dbReference type="RefSeq" id="WP_052542015.1">
    <property type="nucleotide sequence ID" value="NZ_JACHBQ010000001.1"/>
</dbReference>
<dbReference type="OrthoDB" id="5363652at2"/>
<gene>
    <name evidence="1" type="ORF">BJ997_003307</name>
</gene>
<protein>
    <submittedName>
        <fullName evidence="1">Abortive infection bacteriophage resistance protein</fullName>
    </submittedName>
</protein>
<proteinExistence type="predicted"/>
<dbReference type="AlphaFoldDB" id="A0A7W9E5T9"/>
<dbReference type="EMBL" id="JACHBQ010000001">
    <property type="protein sequence ID" value="MBB5642759.1"/>
    <property type="molecule type" value="Genomic_DNA"/>
</dbReference>